<keyword evidence="3" id="KW-1185">Reference proteome</keyword>
<organism evidence="2 3">
    <name type="scientific">Methanocaldococcus lauensis</name>
    <dbReference type="NCBI Taxonomy" id="2546128"/>
    <lineage>
        <taxon>Archaea</taxon>
        <taxon>Methanobacteriati</taxon>
        <taxon>Methanobacteriota</taxon>
        <taxon>Methanomada group</taxon>
        <taxon>Methanococci</taxon>
        <taxon>Methanococcales</taxon>
        <taxon>Methanocaldococcaceae</taxon>
        <taxon>Methanocaldococcus</taxon>
    </lineage>
</organism>
<dbReference type="KEGG" id="mesg:MLAUSG7_1002"/>
<reference evidence="2 3" key="1">
    <citation type="submission" date="2020-04" db="EMBL/GenBank/DDBJ databases">
        <authorList>
            <consortium name="Genoscope - CEA"/>
            <person name="William W."/>
        </authorList>
    </citation>
    <scope>NUCLEOTIDE SEQUENCE [LARGE SCALE GENOMIC DNA]</scope>
    <source>
        <strain evidence="2 3">SG7</strain>
    </source>
</reference>
<dbReference type="PROSITE" id="PS51257">
    <property type="entry name" value="PROKAR_LIPOPROTEIN"/>
    <property type="match status" value="1"/>
</dbReference>
<feature type="domain" description="DUF4367" evidence="1">
    <location>
        <begin position="284"/>
        <end position="329"/>
    </location>
</feature>
<dbReference type="RefSeq" id="WP_214399373.1">
    <property type="nucleotide sequence ID" value="NZ_LR792632.1"/>
</dbReference>
<protein>
    <submittedName>
        <fullName evidence="2">Outer membrane lipoprotein carrier protein LolA</fullName>
    </submittedName>
</protein>
<sequence length="331" mass="38169">MKYKYIFLSLFLVVGVFFAGCTQQMNADEIAKKMQEKYNNINTMEGNMMITLTVNGITKSVEYNYAFKKPNKFYMENKDMLIVSDGKIMYIYDKKSNKYMKTEINGEENPYNPDYGKFIKNMLKLYDVKYLGEETYDNKKCYVLELISKKDPTIKIKMYVDENYWQPLKIESKDMTIEYKNVKFNVDIPDSKFIFTPPKGAELIGSGKVLTSTNIDEIQKEVNFKILVPKYTANLKLQSAKLVKQDINGEEFEMVNLIYGNMGDLNIIEMKDIGNQIDVGNKITLNNGVNATIYESNGYTSLTFSYNGVRVSIMSKLSKDEVIKIANSMIE</sequence>
<evidence type="ECO:0000313" key="3">
    <source>
        <dbReference type="Proteomes" id="UP000679213"/>
    </source>
</evidence>
<evidence type="ECO:0000313" key="2">
    <source>
        <dbReference type="EMBL" id="CAB3288994.1"/>
    </source>
</evidence>
<dbReference type="InterPro" id="IPR029046">
    <property type="entry name" value="LolA/LolB/LppX"/>
</dbReference>
<dbReference type="InterPro" id="IPR052944">
    <property type="entry name" value="Sporulation_related"/>
</dbReference>
<dbReference type="PANTHER" id="PTHR37507:SF2">
    <property type="entry name" value="SPORULATION PROTEIN YDCC"/>
    <property type="match status" value="1"/>
</dbReference>
<dbReference type="CDD" id="cd16329">
    <property type="entry name" value="LolA_like"/>
    <property type="match status" value="1"/>
</dbReference>
<dbReference type="Proteomes" id="UP000679213">
    <property type="component" value="Chromosome I"/>
</dbReference>
<dbReference type="InterPro" id="IPR025377">
    <property type="entry name" value="DUF4367"/>
</dbReference>
<proteinExistence type="predicted"/>
<gene>
    <name evidence="2" type="ORF">MLAUSG7_1002</name>
</gene>
<accession>A0A8D6PSB5</accession>
<dbReference type="AlphaFoldDB" id="A0A8D6PSB5"/>
<dbReference type="PANTHER" id="PTHR37507">
    <property type="entry name" value="SPORULATION PROTEIN YDCC"/>
    <property type="match status" value="1"/>
</dbReference>
<dbReference type="EMBL" id="LR792632">
    <property type="protein sequence ID" value="CAB3288994.1"/>
    <property type="molecule type" value="Genomic_DNA"/>
</dbReference>
<evidence type="ECO:0000259" key="1">
    <source>
        <dbReference type="Pfam" id="PF14285"/>
    </source>
</evidence>
<dbReference type="Pfam" id="PF14285">
    <property type="entry name" value="DUF4367"/>
    <property type="match status" value="1"/>
</dbReference>
<dbReference type="Gene3D" id="2.50.20.10">
    <property type="entry name" value="Lipoprotein localisation LolA/LolB/LppX"/>
    <property type="match status" value="1"/>
</dbReference>
<name>A0A8D6PSB5_9EURY</name>
<keyword evidence="2" id="KW-0449">Lipoprotein</keyword>
<dbReference type="GeneID" id="65883802"/>
<dbReference type="SUPFAM" id="SSF89392">
    <property type="entry name" value="Prokaryotic lipoproteins and lipoprotein localization factors"/>
    <property type="match status" value="1"/>
</dbReference>